<feature type="region of interest" description="Disordered" evidence="1">
    <location>
        <begin position="1"/>
        <end position="37"/>
    </location>
</feature>
<feature type="compositionally biased region" description="Low complexity" evidence="1">
    <location>
        <begin position="27"/>
        <end position="37"/>
    </location>
</feature>
<evidence type="ECO:0000313" key="3">
    <source>
        <dbReference type="Proteomes" id="UP000799539"/>
    </source>
</evidence>
<accession>A0A6A6F9B4</accession>
<reference evidence="2" key="1">
    <citation type="journal article" date="2020" name="Stud. Mycol.">
        <title>101 Dothideomycetes genomes: a test case for predicting lifestyles and emergence of pathogens.</title>
        <authorList>
            <person name="Haridas S."/>
            <person name="Albert R."/>
            <person name="Binder M."/>
            <person name="Bloem J."/>
            <person name="Labutti K."/>
            <person name="Salamov A."/>
            <person name="Andreopoulos B."/>
            <person name="Baker S."/>
            <person name="Barry K."/>
            <person name="Bills G."/>
            <person name="Bluhm B."/>
            <person name="Cannon C."/>
            <person name="Castanera R."/>
            <person name="Culley D."/>
            <person name="Daum C."/>
            <person name="Ezra D."/>
            <person name="Gonzalez J."/>
            <person name="Henrissat B."/>
            <person name="Kuo A."/>
            <person name="Liang C."/>
            <person name="Lipzen A."/>
            <person name="Lutzoni F."/>
            <person name="Magnuson J."/>
            <person name="Mondo S."/>
            <person name="Nolan M."/>
            <person name="Ohm R."/>
            <person name="Pangilinan J."/>
            <person name="Park H.-J."/>
            <person name="Ramirez L."/>
            <person name="Alfaro M."/>
            <person name="Sun H."/>
            <person name="Tritt A."/>
            <person name="Yoshinaga Y."/>
            <person name="Zwiers L.-H."/>
            <person name="Turgeon B."/>
            <person name="Goodwin S."/>
            <person name="Spatafora J."/>
            <person name="Crous P."/>
            <person name="Grigoriev I."/>
        </authorList>
    </citation>
    <scope>NUCLEOTIDE SEQUENCE</scope>
    <source>
        <strain evidence="2">SCOH1-5</strain>
    </source>
</reference>
<proteinExistence type="predicted"/>
<dbReference type="EMBL" id="ML992684">
    <property type="protein sequence ID" value="KAF2209994.1"/>
    <property type="molecule type" value="Genomic_DNA"/>
</dbReference>
<sequence>MSSASASASNPRKRSRKSASTNAARWPAPTSATSASTSMYDRAAPDVLLDNNILGPSYCIDPSNKKALQAALNHARKSLSPSRYPHSNFETFTRANYQAQNESELVSKVVHPFFTSYFDQPSSTDLPFTTLEPAVPLPYKMPVPKPHHSFGAAKEDIEPSVKYILCAPGAHAPVAVNDIMQVKGPDGKASVLQSQVTLDGAVGERAMHKLRSFAIGSEVSADSEARTFVQSYHAGTMKFYATHRRPNPSGGPDQIVTSEIGGQYLCGSPAQLRDGIAKYRNSVQLATRYRNEAVQAANARAREEGGDESTDSEDDG</sequence>
<name>A0A6A6F9B4_9PEZI</name>
<dbReference type="Proteomes" id="UP000799539">
    <property type="component" value="Unassembled WGS sequence"/>
</dbReference>
<feature type="region of interest" description="Disordered" evidence="1">
    <location>
        <begin position="296"/>
        <end position="316"/>
    </location>
</feature>
<evidence type="ECO:0000313" key="2">
    <source>
        <dbReference type="EMBL" id="KAF2209994.1"/>
    </source>
</evidence>
<feature type="compositionally biased region" description="Polar residues" evidence="1">
    <location>
        <begin position="1"/>
        <end position="10"/>
    </location>
</feature>
<gene>
    <name evidence="2" type="ORF">CERZMDRAFT_46160</name>
</gene>
<dbReference type="AlphaFoldDB" id="A0A6A6F9B4"/>
<organism evidence="2 3">
    <name type="scientific">Cercospora zeae-maydis SCOH1-5</name>
    <dbReference type="NCBI Taxonomy" id="717836"/>
    <lineage>
        <taxon>Eukaryota</taxon>
        <taxon>Fungi</taxon>
        <taxon>Dikarya</taxon>
        <taxon>Ascomycota</taxon>
        <taxon>Pezizomycotina</taxon>
        <taxon>Dothideomycetes</taxon>
        <taxon>Dothideomycetidae</taxon>
        <taxon>Mycosphaerellales</taxon>
        <taxon>Mycosphaerellaceae</taxon>
        <taxon>Cercospora</taxon>
    </lineage>
</organism>
<dbReference type="OrthoDB" id="5336565at2759"/>
<keyword evidence="3" id="KW-1185">Reference proteome</keyword>
<protein>
    <submittedName>
        <fullName evidence="2">Uncharacterized protein</fullName>
    </submittedName>
</protein>
<evidence type="ECO:0000256" key="1">
    <source>
        <dbReference type="SAM" id="MobiDB-lite"/>
    </source>
</evidence>
<feature type="compositionally biased region" description="Acidic residues" evidence="1">
    <location>
        <begin position="305"/>
        <end position="316"/>
    </location>
</feature>